<dbReference type="Proteomes" id="UP000643207">
    <property type="component" value="Unassembled WGS sequence"/>
</dbReference>
<evidence type="ECO:0000313" key="2">
    <source>
        <dbReference type="EMBL" id="MBL0720864.1"/>
    </source>
</evidence>
<dbReference type="Pfam" id="PF04832">
    <property type="entry name" value="SOUL"/>
    <property type="match status" value="1"/>
</dbReference>
<dbReference type="PANTHER" id="PTHR11220">
    <property type="entry name" value="HEME-BINDING PROTEIN-RELATED"/>
    <property type="match status" value="1"/>
</dbReference>
<dbReference type="EMBL" id="JAERRA010000002">
    <property type="protein sequence ID" value="MBL0720864.1"/>
    <property type="molecule type" value="Genomic_DNA"/>
</dbReference>
<evidence type="ECO:0000313" key="3">
    <source>
        <dbReference type="Proteomes" id="UP000643207"/>
    </source>
</evidence>
<dbReference type="RefSeq" id="WP_201827667.1">
    <property type="nucleotide sequence ID" value="NZ_JAERRA010000002.1"/>
</dbReference>
<dbReference type="PANTHER" id="PTHR11220:SF58">
    <property type="entry name" value="SOUL HEME-BINDING FAMILY PROTEIN"/>
    <property type="match status" value="1"/>
</dbReference>
<protein>
    <submittedName>
        <fullName evidence="2">Heme-binding protein</fullName>
    </submittedName>
</protein>
<feature type="chain" id="PRO_5040729999" evidence="1">
    <location>
        <begin position="22"/>
        <end position="204"/>
    </location>
</feature>
<feature type="signal peptide" evidence="1">
    <location>
        <begin position="1"/>
        <end position="21"/>
    </location>
</feature>
<accession>A0A9X0XFP5</accession>
<proteinExistence type="predicted"/>
<organism evidence="2 3">
    <name type="scientific">Aquariibacter lacus</name>
    <dbReference type="NCBI Taxonomy" id="2801332"/>
    <lineage>
        <taxon>Bacteria</taxon>
        <taxon>Pseudomonadati</taxon>
        <taxon>Pseudomonadota</taxon>
        <taxon>Betaproteobacteria</taxon>
        <taxon>Burkholderiales</taxon>
        <taxon>Sphaerotilaceae</taxon>
        <taxon>Aquariibacter</taxon>
    </lineage>
</organism>
<dbReference type="SUPFAM" id="SSF55136">
    <property type="entry name" value="Probable bacterial effector-binding domain"/>
    <property type="match status" value="1"/>
</dbReference>
<reference evidence="2 3" key="1">
    <citation type="submission" date="2021-01" db="EMBL/GenBank/DDBJ databases">
        <title>Piscinibacter sp. Jin2 Genome sequencing and assembly.</title>
        <authorList>
            <person name="Kim I."/>
        </authorList>
    </citation>
    <scope>NUCLEOTIDE SEQUENCE [LARGE SCALE GENOMIC DNA]</scope>
    <source>
        <strain evidence="2 3">Jin2</strain>
    </source>
</reference>
<evidence type="ECO:0000256" key="1">
    <source>
        <dbReference type="SAM" id="SignalP"/>
    </source>
</evidence>
<dbReference type="InterPro" id="IPR006917">
    <property type="entry name" value="SOUL_heme-bd"/>
</dbReference>
<name>A0A9X0XFP5_9BURK</name>
<keyword evidence="3" id="KW-1185">Reference proteome</keyword>
<keyword evidence="1" id="KW-0732">Signal</keyword>
<dbReference type="AlphaFoldDB" id="A0A9X0XFP5"/>
<gene>
    <name evidence="2" type="ORF">JI742_13300</name>
</gene>
<comment type="caution">
    <text evidence="2">The sequence shown here is derived from an EMBL/GenBank/DDBJ whole genome shotgun (WGS) entry which is preliminary data.</text>
</comment>
<dbReference type="InterPro" id="IPR011256">
    <property type="entry name" value="Reg_factor_effector_dom_sf"/>
</dbReference>
<sequence length="204" mass="22555">MRLPLLPLLFALLLAPAMVRAIEEPPYELLRTLEEGVELRRYPGYVVAEVVLPGPPLTAGNQAFPILAGYIFGKNQGERRYEMTAPVTLRAEPSTLPMTAPVTTEAVPGGSRVQFVLPRGVRLADAPLPLDPRVQLREEPATVRAVIRYSGFWSAANDGEHTDKLRAALARAGLQAQGEPVLARYNGPLTPWFLRRNEVWLKIE</sequence>
<dbReference type="Gene3D" id="3.20.80.10">
    <property type="entry name" value="Regulatory factor, effector binding domain"/>
    <property type="match status" value="1"/>
</dbReference>